<evidence type="ECO:0000313" key="1">
    <source>
        <dbReference type="EMBL" id="RGK45671.1"/>
    </source>
</evidence>
<protein>
    <submittedName>
        <fullName evidence="1">ASCH domain-containing protein</fullName>
    </submittedName>
</protein>
<gene>
    <name evidence="1" type="ORF">DXD13_00910</name>
</gene>
<dbReference type="Proteomes" id="UP000261052">
    <property type="component" value="Unassembled WGS sequence"/>
</dbReference>
<comment type="caution">
    <text evidence="1">The sequence shown here is derived from an EMBL/GenBank/DDBJ whole genome shotgun (WGS) entry which is preliminary data.</text>
</comment>
<accession>A0A3E4M7G5</accession>
<dbReference type="AlphaFoldDB" id="A0A3E4M7G5"/>
<name>A0A3E4M7G5_9FIRM</name>
<dbReference type="EMBL" id="QSQP01000001">
    <property type="protein sequence ID" value="RGK45671.1"/>
    <property type="molecule type" value="Genomic_DNA"/>
</dbReference>
<proteinExistence type="predicted"/>
<organism evidence="1 2">
    <name type="scientific">Agathobacter rectalis</name>
    <dbReference type="NCBI Taxonomy" id="39491"/>
    <lineage>
        <taxon>Bacteria</taxon>
        <taxon>Bacillati</taxon>
        <taxon>Bacillota</taxon>
        <taxon>Clostridia</taxon>
        <taxon>Lachnospirales</taxon>
        <taxon>Lachnospiraceae</taxon>
        <taxon>Agathobacter</taxon>
    </lineage>
</organism>
<reference evidence="1 2" key="1">
    <citation type="submission" date="2018-08" db="EMBL/GenBank/DDBJ databases">
        <title>A genome reference for cultivated species of the human gut microbiota.</title>
        <authorList>
            <person name="Zou Y."/>
            <person name="Xue W."/>
            <person name="Luo G."/>
        </authorList>
    </citation>
    <scope>NUCLEOTIDE SEQUENCE [LARGE SCALE GENOMIC DNA]</scope>
    <source>
        <strain evidence="1 2">TF11-15AC</strain>
    </source>
</reference>
<evidence type="ECO:0000313" key="2">
    <source>
        <dbReference type="Proteomes" id="UP000261052"/>
    </source>
</evidence>
<sequence length="112" mass="13083">MLILPIKRKWFDMILSGEKKEEYRDIKPYYDTRLMDAFGMIWVGDELIRAPMPELQKNRVQLVAFRNGYGKDVPTIWTECSLSAGYGREEWGAEPGKKYYILTIENIGGMKL</sequence>
<dbReference type="RefSeq" id="WP_117684572.1">
    <property type="nucleotide sequence ID" value="NZ_QSQP01000001.1"/>
</dbReference>